<keyword evidence="3" id="KW-1185">Reference proteome</keyword>
<reference evidence="2 3" key="1">
    <citation type="journal article" date="2018" name="Sci. Rep.">
        <title>Comparative analysis of the Pocillopora damicornis genome highlights role of immune system in coral evolution.</title>
        <authorList>
            <person name="Cunning R."/>
            <person name="Bay R.A."/>
            <person name="Gillette P."/>
            <person name="Baker A.C."/>
            <person name="Traylor-Knowles N."/>
        </authorList>
    </citation>
    <scope>NUCLEOTIDE SEQUENCE [LARGE SCALE GENOMIC DNA]</scope>
    <source>
        <strain evidence="2">RSMAS</strain>
        <tissue evidence="2">Whole animal</tissue>
    </source>
</reference>
<evidence type="ECO:0000313" key="3">
    <source>
        <dbReference type="Proteomes" id="UP000275408"/>
    </source>
</evidence>
<organism evidence="2 3">
    <name type="scientific">Pocillopora damicornis</name>
    <name type="common">Cauliflower coral</name>
    <name type="synonym">Millepora damicornis</name>
    <dbReference type="NCBI Taxonomy" id="46731"/>
    <lineage>
        <taxon>Eukaryota</taxon>
        <taxon>Metazoa</taxon>
        <taxon>Cnidaria</taxon>
        <taxon>Anthozoa</taxon>
        <taxon>Hexacorallia</taxon>
        <taxon>Scleractinia</taxon>
        <taxon>Astrocoeniina</taxon>
        <taxon>Pocilloporidae</taxon>
        <taxon>Pocillopora</taxon>
    </lineage>
</organism>
<evidence type="ECO:0000256" key="1">
    <source>
        <dbReference type="SAM" id="MobiDB-lite"/>
    </source>
</evidence>
<feature type="region of interest" description="Disordered" evidence="1">
    <location>
        <begin position="47"/>
        <end position="68"/>
    </location>
</feature>
<comment type="caution">
    <text evidence="2">The sequence shown here is derived from an EMBL/GenBank/DDBJ whole genome shotgun (WGS) entry which is preliminary data.</text>
</comment>
<dbReference type="Proteomes" id="UP000275408">
    <property type="component" value="Unassembled WGS sequence"/>
</dbReference>
<dbReference type="OrthoDB" id="5988352at2759"/>
<dbReference type="AlphaFoldDB" id="A0A3M6UUC7"/>
<sequence length="109" mass="12213">MAKLPPEIRVHVARNTTEDVWDIESILNVIQNEIEAREIGEKINAISNNTEPKQPQLPKIPTTGSFLLDSTPPLPTPTCVYCSEMHFSASCPKITDMCSRKRDKDVLHA</sequence>
<proteinExistence type="predicted"/>
<protein>
    <submittedName>
        <fullName evidence="2">Uncharacterized protein</fullName>
    </submittedName>
</protein>
<name>A0A3M6UUC7_POCDA</name>
<evidence type="ECO:0000313" key="2">
    <source>
        <dbReference type="EMBL" id="RMX57276.1"/>
    </source>
</evidence>
<accession>A0A3M6UUC7</accession>
<gene>
    <name evidence="2" type="ORF">pdam_00023910</name>
</gene>
<dbReference type="EMBL" id="RCHS01000684">
    <property type="protein sequence ID" value="RMX57276.1"/>
    <property type="molecule type" value="Genomic_DNA"/>
</dbReference>